<feature type="compositionally biased region" description="Polar residues" evidence="1">
    <location>
        <begin position="452"/>
        <end position="469"/>
    </location>
</feature>
<dbReference type="InterPro" id="IPR057670">
    <property type="entry name" value="SH3_retrovirus"/>
</dbReference>
<feature type="region of interest" description="Disordered" evidence="1">
    <location>
        <begin position="417"/>
        <end position="469"/>
    </location>
</feature>
<dbReference type="Proteomes" id="UP001151760">
    <property type="component" value="Unassembled WGS sequence"/>
</dbReference>
<evidence type="ECO:0000256" key="1">
    <source>
        <dbReference type="SAM" id="MobiDB-lite"/>
    </source>
</evidence>
<sequence>MQETKLPFKMEGLLFNKFKGDNVRVLLVRELRELLRALREISLQVKKELLSVITIRVKGIWKGSALNLRGQGILHDPGVADVQATQTTSPLNVAFQTDDLDAYDSDCDDISSAKAVLIANLSSYDSDILSDVPHHDTYQNDDMINQSVQEMRQAFWLPFSNPKSEQSDVTQTPVEIEVPKELLKITSFKDFENGLHSELNEVKTVFNQMEAVIEQCSVDKKYFNIQKKELSLDKDRLLDHIIYQDVMNNVMHDNSVLVNVLSANHKCLVDGNLESERLNQENDNLFELLLSQDIVHICVNSLATLTNYAKMKQEYIDEYSENLVLKAELAKKEQMVEKKFFDEVVLRCSRLESPKLDAKYVLIANFRKHIESFKSKNVVEKDATPNKDKENAENLQELVEHARALTPLDYACKIKSSTSASRSQPSGDTKNNRISQTTSSNMKNKVEDNSRSIKSNSNKTNRVSEPDCNNENVKHTMLNANSKLICVKCNQCMFDANHDLCFLKFVNDVNVRSKSKSTKSSKRKNTWKPTGKVFTDIDYRWKPTGRTFTIVGNTCPLTRITSNKVEPLKETTSKSKTTPNPEIKIYRRKTKVAKLVDLSSKPSILGSRPSNISEPNKHWGSTVSNSSSASLFYFRKLDLSYLHVFGALCYPINDSEDLGKSKPKADIEIFVGYAPAKKAYRIYNKRTRLIIETLHVEFDELTAMAFKQFSSGPGPQLLTPGIISSGLVPNPPSPTSYVPPTKKDYDTLFQPMFDEYFNPPPSVASPVPVVVTPDPADSITFLNYN</sequence>
<accession>A0ABQ4ZJU5</accession>
<organism evidence="3 4">
    <name type="scientific">Tanacetum coccineum</name>
    <dbReference type="NCBI Taxonomy" id="301880"/>
    <lineage>
        <taxon>Eukaryota</taxon>
        <taxon>Viridiplantae</taxon>
        <taxon>Streptophyta</taxon>
        <taxon>Embryophyta</taxon>
        <taxon>Tracheophyta</taxon>
        <taxon>Spermatophyta</taxon>
        <taxon>Magnoliopsida</taxon>
        <taxon>eudicotyledons</taxon>
        <taxon>Gunneridae</taxon>
        <taxon>Pentapetalae</taxon>
        <taxon>asterids</taxon>
        <taxon>campanulids</taxon>
        <taxon>Asterales</taxon>
        <taxon>Asteraceae</taxon>
        <taxon>Asteroideae</taxon>
        <taxon>Anthemideae</taxon>
        <taxon>Anthemidinae</taxon>
        <taxon>Tanacetum</taxon>
    </lineage>
</organism>
<name>A0ABQ4ZJU5_9ASTR</name>
<reference evidence="3" key="2">
    <citation type="submission" date="2022-01" db="EMBL/GenBank/DDBJ databases">
        <authorList>
            <person name="Yamashiro T."/>
            <person name="Shiraishi A."/>
            <person name="Satake H."/>
            <person name="Nakayama K."/>
        </authorList>
    </citation>
    <scope>NUCLEOTIDE SEQUENCE</scope>
</reference>
<evidence type="ECO:0000259" key="2">
    <source>
        <dbReference type="Pfam" id="PF25597"/>
    </source>
</evidence>
<gene>
    <name evidence="3" type="ORF">Tco_0771853</name>
</gene>
<protein>
    <submittedName>
        <fullName evidence="3">Retrovirus-related pol polyprotein from transposon TNT 1-94</fullName>
    </submittedName>
</protein>
<proteinExistence type="predicted"/>
<comment type="caution">
    <text evidence="3">The sequence shown here is derived from an EMBL/GenBank/DDBJ whole genome shotgun (WGS) entry which is preliminary data.</text>
</comment>
<evidence type="ECO:0000313" key="3">
    <source>
        <dbReference type="EMBL" id="GJS89217.1"/>
    </source>
</evidence>
<dbReference type="EMBL" id="BQNB010011334">
    <property type="protein sequence ID" value="GJS89217.1"/>
    <property type="molecule type" value="Genomic_DNA"/>
</dbReference>
<feature type="compositionally biased region" description="Polar residues" evidence="1">
    <location>
        <begin position="417"/>
        <end position="443"/>
    </location>
</feature>
<reference evidence="3" key="1">
    <citation type="journal article" date="2022" name="Int. J. Mol. Sci.">
        <title>Draft Genome of Tanacetum Coccineum: Genomic Comparison of Closely Related Tanacetum-Family Plants.</title>
        <authorList>
            <person name="Yamashiro T."/>
            <person name="Shiraishi A."/>
            <person name="Nakayama K."/>
            <person name="Satake H."/>
        </authorList>
    </citation>
    <scope>NUCLEOTIDE SEQUENCE</scope>
</reference>
<feature type="domain" description="Retroviral polymerase SH3-like" evidence="2">
    <location>
        <begin position="648"/>
        <end position="702"/>
    </location>
</feature>
<dbReference type="Pfam" id="PF25597">
    <property type="entry name" value="SH3_retrovirus"/>
    <property type="match status" value="1"/>
</dbReference>
<evidence type="ECO:0000313" key="4">
    <source>
        <dbReference type="Proteomes" id="UP001151760"/>
    </source>
</evidence>
<keyword evidence="4" id="KW-1185">Reference proteome</keyword>